<feature type="compositionally biased region" description="Low complexity" evidence="1">
    <location>
        <begin position="125"/>
        <end position="134"/>
    </location>
</feature>
<gene>
    <name evidence="2" type="ORF">J7S33_15145</name>
</gene>
<reference evidence="2" key="1">
    <citation type="submission" date="2021-04" db="EMBL/GenBank/DDBJ databases">
        <title>Saccharothrix algeriensis WGS.</title>
        <authorList>
            <person name="Stuskova K."/>
            <person name="Hakalova E."/>
            <person name="Tebbal A.B."/>
            <person name="Eichmeier A."/>
        </authorList>
    </citation>
    <scope>NUCLEOTIDE SEQUENCE</scope>
    <source>
        <strain evidence="2">NRRL B-24137</strain>
    </source>
</reference>
<dbReference type="AlphaFoldDB" id="A0A8T8I4I0"/>
<dbReference type="Proteomes" id="UP000671828">
    <property type="component" value="Chromosome"/>
</dbReference>
<feature type="region of interest" description="Disordered" evidence="1">
    <location>
        <begin position="100"/>
        <end position="149"/>
    </location>
</feature>
<name>A0A8T8I4I0_9PSEU</name>
<feature type="non-terminal residue" evidence="2">
    <location>
        <position position="1"/>
    </location>
</feature>
<feature type="compositionally biased region" description="Polar residues" evidence="1">
    <location>
        <begin position="138"/>
        <end position="149"/>
    </location>
</feature>
<organism evidence="2 3">
    <name type="scientific">Saccharothrix algeriensis</name>
    <dbReference type="NCBI Taxonomy" id="173560"/>
    <lineage>
        <taxon>Bacteria</taxon>
        <taxon>Bacillati</taxon>
        <taxon>Actinomycetota</taxon>
        <taxon>Actinomycetes</taxon>
        <taxon>Pseudonocardiales</taxon>
        <taxon>Pseudonocardiaceae</taxon>
        <taxon>Saccharothrix</taxon>
    </lineage>
</organism>
<accession>A0A8T8I4I0</accession>
<proteinExistence type="predicted"/>
<dbReference type="InterPro" id="IPR043737">
    <property type="entry name" value="DUF5682"/>
</dbReference>
<protein>
    <submittedName>
        <fullName evidence="2">Uncharacterized protein</fullName>
    </submittedName>
</protein>
<dbReference type="Pfam" id="PF18934">
    <property type="entry name" value="DUF5682"/>
    <property type="match status" value="1"/>
</dbReference>
<evidence type="ECO:0000313" key="2">
    <source>
        <dbReference type="EMBL" id="QTR05745.1"/>
    </source>
</evidence>
<evidence type="ECO:0000313" key="3">
    <source>
        <dbReference type="Proteomes" id="UP000671828"/>
    </source>
</evidence>
<feature type="compositionally biased region" description="Low complexity" evidence="1">
    <location>
        <begin position="100"/>
        <end position="114"/>
    </location>
</feature>
<sequence length="149" mass="15735">ATTVRYGSVRGTDPELLRVALHGLLNRGAVGLPTACRNVDDDTAERAVAVVDGADEAVRLAADDAHRETWRRALESLVAMPGAHGLPTGRATRLLWESGALAPDAGARPAAPGRSPRPPARPRSWRASSGARPRCSPPTRSCSAWWTTG</sequence>
<dbReference type="EMBL" id="CP072788">
    <property type="protein sequence ID" value="QTR05745.1"/>
    <property type="molecule type" value="Genomic_DNA"/>
</dbReference>
<evidence type="ECO:0000256" key="1">
    <source>
        <dbReference type="SAM" id="MobiDB-lite"/>
    </source>
</evidence>